<accession>A0A9X2YPF1</accession>
<dbReference type="InterPro" id="IPR007969">
    <property type="entry name" value="DUF732"/>
</dbReference>
<proteinExistence type="predicted"/>
<sequence>MTSLLRIVATAALAAVIGMACAPTAAADPGSFLDELTINDAWLPGRSAEEVVAAGYTTCDELRSGVSVLDEMSNVESRYLFDQGTLFVSASSTNLCPDFAG</sequence>
<dbReference type="PROSITE" id="PS51257">
    <property type="entry name" value="PROKAR_LIPOPROTEIN"/>
    <property type="match status" value="1"/>
</dbReference>
<comment type="caution">
    <text evidence="3">The sequence shown here is derived from an EMBL/GenBank/DDBJ whole genome shotgun (WGS) entry which is preliminary data.</text>
</comment>
<dbReference type="RefSeq" id="WP_263997916.1">
    <property type="nucleotide sequence ID" value="NZ_JACKVK010000011.1"/>
</dbReference>
<dbReference type="EMBL" id="JACKVK010000011">
    <property type="protein sequence ID" value="MCV7423028.1"/>
    <property type="molecule type" value="Genomic_DNA"/>
</dbReference>
<gene>
    <name evidence="3" type="ORF">H7K45_20965</name>
</gene>
<evidence type="ECO:0000256" key="1">
    <source>
        <dbReference type="SAM" id="SignalP"/>
    </source>
</evidence>
<keyword evidence="4" id="KW-1185">Reference proteome</keyword>
<protein>
    <submittedName>
        <fullName evidence="3">DUF732 domain-containing protein</fullName>
    </submittedName>
</protein>
<dbReference type="Proteomes" id="UP001141629">
    <property type="component" value="Unassembled WGS sequence"/>
</dbReference>
<feature type="signal peptide" evidence="1">
    <location>
        <begin position="1"/>
        <end position="27"/>
    </location>
</feature>
<dbReference type="AlphaFoldDB" id="A0A9X2YPF1"/>
<name>A0A9X2YPF1_9MYCO</name>
<dbReference type="Pfam" id="PF05305">
    <property type="entry name" value="DUF732"/>
    <property type="match status" value="1"/>
</dbReference>
<reference evidence="3" key="1">
    <citation type="submission" date="2020-07" db="EMBL/GenBank/DDBJ databases">
        <authorList>
            <person name="Pettersson B.M.F."/>
            <person name="Behra P.R.K."/>
            <person name="Ramesh M."/>
            <person name="Das S."/>
            <person name="Dasgupta S."/>
            <person name="Kirsebom L.A."/>
        </authorList>
    </citation>
    <scope>NUCLEOTIDE SEQUENCE</scope>
    <source>
        <strain evidence="3">DSM 44838</strain>
    </source>
</reference>
<feature type="chain" id="PRO_5040932135" evidence="1">
    <location>
        <begin position="28"/>
        <end position="101"/>
    </location>
</feature>
<evidence type="ECO:0000313" key="4">
    <source>
        <dbReference type="Proteomes" id="UP001141629"/>
    </source>
</evidence>
<feature type="domain" description="DUF732" evidence="2">
    <location>
        <begin position="30"/>
        <end position="98"/>
    </location>
</feature>
<keyword evidence="1" id="KW-0732">Signal</keyword>
<organism evidence="3 4">
    <name type="scientific">Mycobacterium yunnanensis</name>
    <dbReference type="NCBI Taxonomy" id="368477"/>
    <lineage>
        <taxon>Bacteria</taxon>
        <taxon>Bacillati</taxon>
        <taxon>Actinomycetota</taxon>
        <taxon>Actinomycetes</taxon>
        <taxon>Mycobacteriales</taxon>
        <taxon>Mycobacteriaceae</taxon>
        <taxon>Mycobacterium</taxon>
    </lineage>
</organism>
<evidence type="ECO:0000259" key="2">
    <source>
        <dbReference type="Pfam" id="PF05305"/>
    </source>
</evidence>
<evidence type="ECO:0000313" key="3">
    <source>
        <dbReference type="EMBL" id="MCV7423028.1"/>
    </source>
</evidence>
<reference evidence="3" key="2">
    <citation type="journal article" date="2022" name="BMC Genomics">
        <title>Comparative genome analysis of mycobacteria focusing on tRNA and non-coding RNA.</title>
        <authorList>
            <person name="Behra P.R.K."/>
            <person name="Pettersson B.M.F."/>
            <person name="Ramesh M."/>
            <person name="Das S."/>
            <person name="Dasgupta S."/>
            <person name="Kirsebom L.A."/>
        </authorList>
    </citation>
    <scope>NUCLEOTIDE SEQUENCE</scope>
    <source>
        <strain evidence="3">DSM 44838</strain>
    </source>
</reference>